<protein>
    <submittedName>
        <fullName evidence="2">Uncharacterized protein</fullName>
    </submittedName>
</protein>
<organism evidence="2 3">
    <name type="scientific">Cardiocondyla obscurior</name>
    <dbReference type="NCBI Taxonomy" id="286306"/>
    <lineage>
        <taxon>Eukaryota</taxon>
        <taxon>Metazoa</taxon>
        <taxon>Ecdysozoa</taxon>
        <taxon>Arthropoda</taxon>
        <taxon>Hexapoda</taxon>
        <taxon>Insecta</taxon>
        <taxon>Pterygota</taxon>
        <taxon>Neoptera</taxon>
        <taxon>Endopterygota</taxon>
        <taxon>Hymenoptera</taxon>
        <taxon>Apocrita</taxon>
        <taxon>Aculeata</taxon>
        <taxon>Formicoidea</taxon>
        <taxon>Formicidae</taxon>
        <taxon>Myrmicinae</taxon>
        <taxon>Cardiocondyla</taxon>
    </lineage>
</organism>
<evidence type="ECO:0000313" key="3">
    <source>
        <dbReference type="Proteomes" id="UP001430953"/>
    </source>
</evidence>
<evidence type="ECO:0000313" key="2">
    <source>
        <dbReference type="EMBL" id="KAL0104317.1"/>
    </source>
</evidence>
<sequence length="246" mass="26672">MPPSRTPLIFPEVVPPVDRRGGRLESAPGRPRDRRSTASGLVECGSTGLAGGDVRRPRDHHPAGARPRPPSVRTAELHRPQRRRSRPVPLLLLPPSPRPLRRGSPTPVRGELSPPRSNAEAAIATPRETAASSGAATSPPRKYAPMQGHASRVNVVTWAGDREDITDHRASTGTKLANTTCRRVTLSSPPSPLAIRPRRNLDATVTRSHGPVGPSLFVADPVDSDLCRRHYFRGFVYSCHTCRSPP</sequence>
<proteinExistence type="predicted"/>
<feature type="compositionally biased region" description="Low complexity" evidence="1">
    <location>
        <begin position="129"/>
        <end position="138"/>
    </location>
</feature>
<comment type="caution">
    <text evidence="2">The sequence shown here is derived from an EMBL/GenBank/DDBJ whole genome shotgun (WGS) entry which is preliminary data.</text>
</comment>
<dbReference type="Proteomes" id="UP001430953">
    <property type="component" value="Unassembled WGS sequence"/>
</dbReference>
<accession>A0AAW2ER65</accession>
<feature type="compositionally biased region" description="Basic and acidic residues" evidence="1">
    <location>
        <begin position="53"/>
        <end position="62"/>
    </location>
</feature>
<evidence type="ECO:0000256" key="1">
    <source>
        <dbReference type="SAM" id="MobiDB-lite"/>
    </source>
</evidence>
<gene>
    <name evidence="2" type="ORF">PUN28_017209</name>
</gene>
<name>A0AAW2ER65_9HYME</name>
<dbReference type="AlphaFoldDB" id="A0AAW2ER65"/>
<dbReference type="EMBL" id="JADYXP020000020">
    <property type="protein sequence ID" value="KAL0104317.1"/>
    <property type="molecule type" value="Genomic_DNA"/>
</dbReference>
<reference evidence="2 3" key="1">
    <citation type="submission" date="2023-03" db="EMBL/GenBank/DDBJ databases">
        <title>High recombination rates correlate with genetic variation in Cardiocondyla obscurior ants.</title>
        <authorList>
            <person name="Errbii M."/>
        </authorList>
    </citation>
    <scope>NUCLEOTIDE SEQUENCE [LARGE SCALE GENOMIC DNA]</scope>
    <source>
        <strain evidence="2">Alpha-2009</strain>
        <tissue evidence="2">Whole body</tissue>
    </source>
</reference>
<feature type="region of interest" description="Disordered" evidence="1">
    <location>
        <begin position="1"/>
        <end position="147"/>
    </location>
</feature>
<keyword evidence="3" id="KW-1185">Reference proteome</keyword>